<protein>
    <recommendedName>
        <fullName evidence="3">UTRA domain-containing protein</fullName>
    </recommendedName>
</protein>
<evidence type="ECO:0000313" key="2">
    <source>
        <dbReference type="Proteomes" id="UP000783287"/>
    </source>
</evidence>
<sequence>MSISELGGYFGNTSSLNSLPVTGLLDEAGIDACAIPRPEVRLRVNEAKQMAAIKLWRSYSHLWNGDLRHFTQTTAQRFLPPFRPNCPSAYLFDDEASAHMLRMSGKITDQFRAIEIKRLFAPNTGSTVVTRYLYETNTGITSAAQYLVSCDRQPITILPRQASAHIRAEHIDEGTYIFERVLQSHLEAYP</sequence>
<evidence type="ECO:0008006" key="3">
    <source>
        <dbReference type="Google" id="ProtNLM"/>
    </source>
</evidence>
<dbReference type="EMBL" id="JAGQLK010000088">
    <property type="protein sequence ID" value="MCA9383549.1"/>
    <property type="molecule type" value="Genomic_DNA"/>
</dbReference>
<reference evidence="1" key="1">
    <citation type="submission" date="2020-04" db="EMBL/GenBank/DDBJ databases">
        <authorList>
            <person name="Zhang T."/>
        </authorList>
    </citation>
    <scope>NUCLEOTIDE SEQUENCE</scope>
    <source>
        <strain evidence="1">HKST-UBA14</strain>
    </source>
</reference>
<comment type="caution">
    <text evidence="1">The sequence shown here is derived from an EMBL/GenBank/DDBJ whole genome shotgun (WGS) entry which is preliminary data.</text>
</comment>
<dbReference type="Proteomes" id="UP000783287">
    <property type="component" value="Unassembled WGS sequence"/>
</dbReference>
<feature type="non-terminal residue" evidence="1">
    <location>
        <position position="190"/>
    </location>
</feature>
<proteinExistence type="predicted"/>
<organism evidence="1 2">
    <name type="scientific">Candidatus Dojkabacteria bacterium</name>
    <dbReference type="NCBI Taxonomy" id="2099670"/>
    <lineage>
        <taxon>Bacteria</taxon>
        <taxon>Candidatus Dojkabacteria</taxon>
    </lineage>
</organism>
<name>A0A955RJK2_9BACT</name>
<dbReference type="AlphaFoldDB" id="A0A955RJK2"/>
<accession>A0A955RJK2</accession>
<evidence type="ECO:0000313" key="1">
    <source>
        <dbReference type="EMBL" id="MCA9383549.1"/>
    </source>
</evidence>
<gene>
    <name evidence="1" type="ORF">KC909_04230</name>
</gene>
<reference evidence="1" key="2">
    <citation type="journal article" date="2021" name="Microbiome">
        <title>Successional dynamics and alternative stable states in a saline activated sludge microbial community over 9 years.</title>
        <authorList>
            <person name="Wang Y."/>
            <person name="Ye J."/>
            <person name="Ju F."/>
            <person name="Liu L."/>
            <person name="Boyd J.A."/>
            <person name="Deng Y."/>
            <person name="Parks D.H."/>
            <person name="Jiang X."/>
            <person name="Yin X."/>
            <person name="Woodcroft B.J."/>
            <person name="Tyson G.W."/>
            <person name="Hugenholtz P."/>
            <person name="Polz M.F."/>
            <person name="Zhang T."/>
        </authorList>
    </citation>
    <scope>NUCLEOTIDE SEQUENCE</scope>
    <source>
        <strain evidence="1">HKST-UBA14</strain>
    </source>
</reference>